<dbReference type="RefSeq" id="WP_276643257.1">
    <property type="nucleotide sequence ID" value="NZ_QEVZ01000033.1"/>
</dbReference>
<evidence type="ECO:0000313" key="6">
    <source>
        <dbReference type="EMBL" id="REJ28981.1"/>
    </source>
</evidence>
<dbReference type="AlphaFoldDB" id="A0A3E0K5P0"/>
<evidence type="ECO:0000259" key="5">
    <source>
        <dbReference type="PROSITE" id="PS50977"/>
    </source>
</evidence>
<dbReference type="PROSITE" id="PS50977">
    <property type="entry name" value="HTH_TETR_2"/>
    <property type="match status" value="1"/>
</dbReference>
<dbReference type="PANTHER" id="PTHR30055">
    <property type="entry name" value="HTH-TYPE TRANSCRIPTIONAL REGULATOR RUTR"/>
    <property type="match status" value="1"/>
</dbReference>
<dbReference type="GO" id="GO:0003700">
    <property type="term" value="F:DNA-binding transcription factor activity"/>
    <property type="evidence" value="ECO:0007669"/>
    <property type="project" value="TreeGrafter"/>
</dbReference>
<sequence>MSPKIGLNMAKILQTATDIADKDGLEGVTLAALAKRLGVRPPSLYNHIDGLQGLRKQLALYGLEQLHRALAEAAIGRSGDDAVHALGKAYVTFVRTHPGLYEATMQAPDPLDPDIQRAVRSIVDLTMRVLRAYHLDDETALHAVRGFRSMFHGFASLEQKGEFRIRLDHDATLRFLIDTFLAGLRKKP</sequence>
<dbReference type="PRINTS" id="PR00400">
    <property type="entry name" value="TETREPRESSOR"/>
</dbReference>
<dbReference type="Pfam" id="PF00440">
    <property type="entry name" value="TetR_N"/>
    <property type="match status" value="1"/>
</dbReference>
<evidence type="ECO:0000256" key="1">
    <source>
        <dbReference type="ARBA" id="ARBA00023015"/>
    </source>
</evidence>
<keyword evidence="3" id="KW-0804">Transcription</keyword>
<keyword evidence="2 4" id="KW-0238">DNA-binding</keyword>
<comment type="caution">
    <text evidence="6">The sequence shown here is derived from an EMBL/GenBank/DDBJ whole genome shotgun (WGS) entry which is preliminary data.</text>
</comment>
<evidence type="ECO:0000256" key="3">
    <source>
        <dbReference type="ARBA" id="ARBA00023163"/>
    </source>
</evidence>
<dbReference type="InterPro" id="IPR009057">
    <property type="entry name" value="Homeodomain-like_sf"/>
</dbReference>
<dbReference type="EMBL" id="QEWE01000015">
    <property type="protein sequence ID" value="REJ28981.1"/>
    <property type="molecule type" value="Genomic_DNA"/>
</dbReference>
<accession>A0A3E0K5P0</accession>
<name>A0A3E0K5P0_9BACI</name>
<dbReference type="Gene3D" id="1.10.10.60">
    <property type="entry name" value="Homeodomain-like"/>
    <property type="match status" value="1"/>
</dbReference>
<evidence type="ECO:0000256" key="4">
    <source>
        <dbReference type="PROSITE-ProRule" id="PRU00335"/>
    </source>
</evidence>
<dbReference type="SUPFAM" id="SSF48498">
    <property type="entry name" value="Tetracyclin repressor-like, C-terminal domain"/>
    <property type="match status" value="1"/>
</dbReference>
<evidence type="ECO:0000313" key="7">
    <source>
        <dbReference type="Proteomes" id="UP000257014"/>
    </source>
</evidence>
<dbReference type="InterPro" id="IPR036271">
    <property type="entry name" value="Tet_transcr_reg_TetR-rel_C_sf"/>
</dbReference>
<evidence type="ECO:0000256" key="2">
    <source>
        <dbReference type="ARBA" id="ARBA00023125"/>
    </source>
</evidence>
<feature type="domain" description="HTH tetR-type" evidence="5">
    <location>
        <begin position="6"/>
        <end position="66"/>
    </location>
</feature>
<dbReference type="PANTHER" id="PTHR30055:SF151">
    <property type="entry name" value="TRANSCRIPTIONAL REGULATORY PROTEIN"/>
    <property type="match status" value="1"/>
</dbReference>
<dbReference type="InterPro" id="IPR003012">
    <property type="entry name" value="Tet_transcr_reg_TetR"/>
</dbReference>
<dbReference type="Gene3D" id="1.10.357.10">
    <property type="entry name" value="Tetracycline Repressor, domain 2"/>
    <property type="match status" value="1"/>
</dbReference>
<dbReference type="Proteomes" id="UP000257014">
    <property type="component" value="Unassembled WGS sequence"/>
</dbReference>
<keyword evidence="1" id="KW-0805">Transcription regulation</keyword>
<dbReference type="GO" id="GO:0045892">
    <property type="term" value="P:negative regulation of DNA-templated transcription"/>
    <property type="evidence" value="ECO:0007669"/>
    <property type="project" value="InterPro"/>
</dbReference>
<gene>
    <name evidence="6" type="ORF">C6P37_06970</name>
</gene>
<proteinExistence type="predicted"/>
<dbReference type="Pfam" id="PF13305">
    <property type="entry name" value="TetR_C_33"/>
    <property type="match status" value="1"/>
</dbReference>
<dbReference type="InterPro" id="IPR050109">
    <property type="entry name" value="HTH-type_TetR-like_transc_reg"/>
</dbReference>
<feature type="DNA-binding region" description="H-T-H motif" evidence="4">
    <location>
        <begin position="29"/>
        <end position="48"/>
    </location>
</feature>
<dbReference type="GO" id="GO:0046677">
    <property type="term" value="P:response to antibiotic"/>
    <property type="evidence" value="ECO:0007669"/>
    <property type="project" value="InterPro"/>
</dbReference>
<dbReference type="GO" id="GO:0000976">
    <property type="term" value="F:transcription cis-regulatory region binding"/>
    <property type="evidence" value="ECO:0007669"/>
    <property type="project" value="TreeGrafter"/>
</dbReference>
<organism evidence="6 7">
    <name type="scientific">Caldibacillus debilis</name>
    <dbReference type="NCBI Taxonomy" id="301148"/>
    <lineage>
        <taxon>Bacteria</taxon>
        <taxon>Bacillati</taxon>
        <taxon>Bacillota</taxon>
        <taxon>Bacilli</taxon>
        <taxon>Bacillales</taxon>
        <taxon>Bacillaceae</taxon>
        <taxon>Caldibacillus</taxon>
    </lineage>
</organism>
<dbReference type="SUPFAM" id="SSF46689">
    <property type="entry name" value="Homeodomain-like"/>
    <property type="match status" value="1"/>
</dbReference>
<dbReference type="InterPro" id="IPR001647">
    <property type="entry name" value="HTH_TetR"/>
</dbReference>
<reference evidence="6 7" key="1">
    <citation type="submission" date="2018-03" db="EMBL/GenBank/DDBJ databases">
        <authorList>
            <person name="Keele B.F."/>
        </authorList>
    </citation>
    <scope>NUCLEOTIDE SEQUENCE [LARGE SCALE GENOMIC DNA]</scope>
    <source>
        <strain evidence="6">ZCTH4_d</strain>
    </source>
</reference>
<dbReference type="InterPro" id="IPR025996">
    <property type="entry name" value="MT1864/Rv1816-like_C"/>
</dbReference>
<protein>
    <submittedName>
        <fullName evidence="6">TetR family transcriptional regulator</fullName>
    </submittedName>
</protein>